<dbReference type="InterPro" id="IPR036948">
    <property type="entry name" value="Ribosomal_eL21_sf"/>
</dbReference>
<evidence type="ECO:0000313" key="4">
    <source>
        <dbReference type="EMBL" id="EFD92995.1"/>
    </source>
</evidence>
<dbReference type="GO" id="GO:0003735">
    <property type="term" value="F:structural constituent of ribosome"/>
    <property type="evidence" value="ECO:0007669"/>
    <property type="project" value="InterPro"/>
</dbReference>
<proteinExistence type="inferred from homology"/>
<dbReference type="Proteomes" id="UP000009376">
    <property type="component" value="Unassembled WGS sequence"/>
</dbReference>
<name>D6GUV1_PARA5</name>
<dbReference type="Pfam" id="PF01157">
    <property type="entry name" value="Ribosomal_L21e"/>
    <property type="match status" value="1"/>
</dbReference>
<dbReference type="InterPro" id="IPR001147">
    <property type="entry name" value="Ribosomal_eL21"/>
</dbReference>
<dbReference type="GO" id="GO:0006412">
    <property type="term" value="P:translation"/>
    <property type="evidence" value="ECO:0007669"/>
    <property type="project" value="InterPro"/>
</dbReference>
<reference evidence="4 5" key="1">
    <citation type="journal article" date="2010" name="Proc. Natl. Acad. Sci. U.S.A.">
        <title>Enigmatic, ultrasmall, uncultivated Archaea.</title>
        <authorList>
            <person name="Baker B.J."/>
            <person name="Comolli L.R."/>
            <person name="Dick G.J."/>
            <person name="Hauser L.J."/>
            <person name="Hyatt D."/>
            <person name="Dill B.D."/>
            <person name="Land M.L."/>
            <person name="Verberkmoes N.C."/>
            <person name="Hettich R.L."/>
            <person name="Banfield J.F."/>
        </authorList>
    </citation>
    <scope>NUCLEOTIDE SEQUENCE [LARGE SCALE GENOMIC DNA]</scope>
</reference>
<accession>D6GUV1</accession>
<keyword evidence="3" id="KW-0687">Ribonucleoprotein</keyword>
<dbReference type="AlphaFoldDB" id="D6GUV1"/>
<dbReference type="GO" id="GO:0005840">
    <property type="term" value="C:ribosome"/>
    <property type="evidence" value="ECO:0007669"/>
    <property type="project" value="UniProtKB-KW"/>
</dbReference>
<dbReference type="Gene3D" id="2.30.30.70">
    <property type="entry name" value="Ribosomal protein L21"/>
    <property type="match status" value="1"/>
</dbReference>
<dbReference type="SUPFAM" id="SSF50104">
    <property type="entry name" value="Translation proteins SH3-like domain"/>
    <property type="match status" value="1"/>
</dbReference>
<evidence type="ECO:0000256" key="3">
    <source>
        <dbReference type="ARBA" id="ARBA00023274"/>
    </source>
</evidence>
<comment type="similarity">
    <text evidence="1">Belongs to the eukaryotic ribosomal protein eL21 family.</text>
</comment>
<sequence length="98" mass="11167">MSITGNGIHKRSRKRLKLDINERGKIDIKKALQSFDVGDKVVIDPDSRIQRNLPQRSFFGAVGVVLNKKGKAYTIEVKQQGKYPKKIDVLPVHMKRLI</sequence>
<evidence type="ECO:0000256" key="1">
    <source>
        <dbReference type="ARBA" id="ARBA00008427"/>
    </source>
</evidence>
<protein>
    <submittedName>
        <fullName evidence="4">Ribosomal protein L21e</fullName>
    </submittedName>
</protein>
<keyword evidence="2 4" id="KW-0689">Ribosomal protein</keyword>
<dbReference type="EMBL" id="GG745548">
    <property type="protein sequence ID" value="EFD92995.1"/>
    <property type="molecule type" value="Genomic_DNA"/>
</dbReference>
<evidence type="ECO:0000256" key="2">
    <source>
        <dbReference type="ARBA" id="ARBA00022980"/>
    </source>
</evidence>
<evidence type="ECO:0000313" key="5">
    <source>
        <dbReference type="Proteomes" id="UP000009376"/>
    </source>
</evidence>
<dbReference type="GO" id="GO:1990904">
    <property type="term" value="C:ribonucleoprotein complex"/>
    <property type="evidence" value="ECO:0007669"/>
    <property type="project" value="UniProtKB-KW"/>
</dbReference>
<organism evidence="4 5">
    <name type="scientific">Candidatus Parvarchaeum acidophilus ARMAN-5</name>
    <dbReference type="NCBI Taxonomy" id="662762"/>
    <lineage>
        <taxon>Archaea</taxon>
        <taxon>Candidatus Parvarchaeota</taxon>
        <taxon>Candidatus Parvarchaeum</taxon>
    </lineage>
</organism>
<dbReference type="InterPro" id="IPR008991">
    <property type="entry name" value="Translation_prot_SH3-like_sf"/>
</dbReference>
<gene>
    <name evidence="4" type="ORF">BJBARM5_0249</name>
</gene>